<organism evidence="4 5">
    <name type="scientific">Grimontia marina</name>
    <dbReference type="NCBI Taxonomy" id="646534"/>
    <lineage>
        <taxon>Bacteria</taxon>
        <taxon>Pseudomonadati</taxon>
        <taxon>Pseudomonadota</taxon>
        <taxon>Gammaproteobacteria</taxon>
        <taxon>Vibrionales</taxon>
        <taxon>Vibrionaceae</taxon>
        <taxon>Grimontia</taxon>
    </lineage>
</organism>
<dbReference type="Pfam" id="PF21683">
    <property type="entry name" value="GpP-like_1st"/>
    <property type="match status" value="1"/>
</dbReference>
<dbReference type="Gene3D" id="3.55.50.10">
    <property type="entry name" value="Baseplate protein-like domains"/>
    <property type="match status" value="1"/>
</dbReference>
<feature type="domain" description="Baseplate hub protein gp44/GpP-like second" evidence="3">
    <location>
        <begin position="90"/>
        <end position="173"/>
    </location>
</feature>
<accession>A0A128FAV1</accession>
<evidence type="ECO:0000259" key="3">
    <source>
        <dbReference type="Pfam" id="PF22255"/>
    </source>
</evidence>
<dbReference type="InterPro" id="IPR049354">
    <property type="entry name" value="GpP-like_N"/>
</dbReference>
<dbReference type="InterPro" id="IPR023399">
    <property type="entry name" value="Baseplate-like_2-layer_sand"/>
</dbReference>
<evidence type="ECO:0000313" key="5">
    <source>
        <dbReference type="Proteomes" id="UP000073601"/>
    </source>
</evidence>
<dbReference type="InterPro" id="IPR053982">
    <property type="entry name" value="Gp44/GpP-like_C"/>
</dbReference>
<name>A0A128FAV1_9GAMM</name>
<evidence type="ECO:0000259" key="1">
    <source>
        <dbReference type="Pfam" id="PF21683"/>
    </source>
</evidence>
<dbReference type="Proteomes" id="UP000073601">
    <property type="component" value="Unassembled WGS sequence"/>
</dbReference>
<dbReference type="Pfam" id="PF22255">
    <property type="entry name" value="Gp44-like_2nd"/>
    <property type="match status" value="1"/>
</dbReference>
<dbReference type="AlphaFoldDB" id="A0A128FAV1"/>
<dbReference type="InterPro" id="IPR053981">
    <property type="entry name" value="Gp44/GpP-like_2nd"/>
</dbReference>
<dbReference type="SUPFAM" id="SSF69279">
    <property type="entry name" value="Phage tail proteins"/>
    <property type="match status" value="2"/>
</dbReference>
<dbReference type="RefSeq" id="WP_062710990.1">
    <property type="nucleotide sequence ID" value="NZ_CAWRCI010000026.1"/>
</dbReference>
<dbReference type="Gene3D" id="2.30.300.10">
    <property type="entry name" value="Baseplate protein-like domain - beta roll fold"/>
    <property type="match status" value="1"/>
</dbReference>
<evidence type="ECO:0000259" key="2">
    <source>
        <dbReference type="Pfam" id="PF21929"/>
    </source>
</evidence>
<dbReference type="InterPro" id="IPR026276">
    <property type="entry name" value="Baseplate_GpP"/>
</dbReference>
<keyword evidence="5" id="KW-1185">Reference proteome</keyword>
<dbReference type="Gene3D" id="3.30.1920.10">
    <property type="entry name" value="Baseplate protein-like domains - 2 layer sandwich fold"/>
    <property type="match status" value="1"/>
</dbReference>
<dbReference type="Pfam" id="PF21929">
    <property type="entry name" value="GpP_4th"/>
    <property type="match status" value="1"/>
</dbReference>
<evidence type="ECO:0000313" key="4">
    <source>
        <dbReference type="EMBL" id="CZF83878.1"/>
    </source>
</evidence>
<reference evidence="5" key="1">
    <citation type="submission" date="2016-02" db="EMBL/GenBank/DDBJ databases">
        <authorList>
            <person name="Rodrigo-Torres Lidia"/>
            <person name="Arahal R.David."/>
        </authorList>
    </citation>
    <scope>NUCLEOTIDE SEQUENCE [LARGE SCALE GENOMIC DNA]</scope>
    <source>
        <strain evidence="5">CECT 8713</strain>
    </source>
</reference>
<proteinExistence type="predicted"/>
<protein>
    <submittedName>
        <fullName evidence="4">Phage late control gene D protein (GPD)</fullName>
    </submittedName>
</protein>
<feature type="domain" description="Baseplate hub protein gp44-like N-terminal" evidence="1">
    <location>
        <begin position="3"/>
        <end position="87"/>
    </location>
</feature>
<feature type="domain" description="Baseplate hub protein gp44/GpP-like C-terminal" evidence="2">
    <location>
        <begin position="254"/>
        <end position="334"/>
    </location>
</feature>
<dbReference type="PIRSF" id="PIRSF004440">
    <property type="entry name" value="GpP"/>
    <property type="match status" value="1"/>
</dbReference>
<dbReference type="EMBL" id="FIZY01000026">
    <property type="protein sequence ID" value="CZF83878.1"/>
    <property type="molecule type" value="Genomic_DNA"/>
</dbReference>
<sequence length="349" mass="38398">MDKVSLKIGGRVWQGWKQVSTTRALSAVTGEHQFSITRSWQDAEALPLREGMAVEVFIGEDKVATGYIAERVPSYDANTLSYHITARCKTKDLVESSLVHPSGEWKHVTLATLADEICRPYGIAVEVQTDIGGPFTTVRLEQGESPFELLERLARQRGVLLTSNANGNLVIARASDIQLHTALVLGQNILAARGRFSESERFSQYIIKGVGNGAAFDAQSPARVGGQSVSVNDNDITRYRPKIILSEEVFTADGASRRGQWQKQRALAHATTTEITVQGWRMPNGMLWPLNRRIKVLDPIQGIDDVLLIASLTRLEDDQGRTTVLGLVPPNAMDIPIETAKDTKQVAAW</sequence>
<gene>
    <name evidence="4" type="ORF">GMA8713_02849</name>
</gene>